<sequence length="172" mass="18277">MSRTSIRTVILSLAGVAFAALCGLLITIGYIFSMEDFVAQPGSPVYYAGISRLIRSLGVPEGAEDQEYFGSVGDGNKPPQSQLGFTTAAGAGERVWNALDAQLLGQGLQHSTASRDGTDPTPAYNTNLSTVVPTLREVQYRSARGDLVVLGMHALPKNNGQASVRFSITHFD</sequence>
<evidence type="ECO:0000313" key="3">
    <source>
        <dbReference type="Proteomes" id="UP000321485"/>
    </source>
</evidence>
<accession>A0A561XTY9</accession>
<keyword evidence="1" id="KW-0472">Membrane</keyword>
<evidence type="ECO:0000256" key="1">
    <source>
        <dbReference type="SAM" id="Phobius"/>
    </source>
</evidence>
<protein>
    <submittedName>
        <fullName evidence="2">Uncharacterized protein</fullName>
    </submittedName>
</protein>
<dbReference type="RefSeq" id="WP_146870360.1">
    <property type="nucleotide sequence ID" value="NZ_VJWE01000011.1"/>
</dbReference>
<dbReference type="EMBL" id="VJWE01000011">
    <property type="protein sequence ID" value="TWG39578.1"/>
    <property type="molecule type" value="Genomic_DNA"/>
</dbReference>
<dbReference type="AlphaFoldDB" id="A0A561XTY9"/>
<name>A0A561XTY9_ACIDE</name>
<gene>
    <name evidence="2" type="ORF">ATF69_1450</name>
</gene>
<proteinExistence type="predicted"/>
<organism evidence="2 3">
    <name type="scientific">Acidovorax delafieldii</name>
    <name type="common">Pseudomonas delafieldii</name>
    <dbReference type="NCBI Taxonomy" id="47920"/>
    <lineage>
        <taxon>Bacteria</taxon>
        <taxon>Pseudomonadati</taxon>
        <taxon>Pseudomonadota</taxon>
        <taxon>Betaproteobacteria</taxon>
        <taxon>Burkholderiales</taxon>
        <taxon>Comamonadaceae</taxon>
        <taxon>Acidovorax</taxon>
    </lineage>
</organism>
<comment type="caution">
    <text evidence="2">The sequence shown here is derived from an EMBL/GenBank/DDBJ whole genome shotgun (WGS) entry which is preliminary data.</text>
</comment>
<keyword evidence="1" id="KW-0812">Transmembrane</keyword>
<dbReference type="Proteomes" id="UP000321485">
    <property type="component" value="Unassembled WGS sequence"/>
</dbReference>
<evidence type="ECO:0000313" key="2">
    <source>
        <dbReference type="EMBL" id="TWG39578.1"/>
    </source>
</evidence>
<feature type="transmembrane region" description="Helical" evidence="1">
    <location>
        <begin position="9"/>
        <end position="32"/>
    </location>
</feature>
<keyword evidence="1" id="KW-1133">Transmembrane helix</keyword>
<reference evidence="2 3" key="1">
    <citation type="journal article" date="2015" name="Stand. Genomic Sci.">
        <title>Genomic Encyclopedia of Bacterial and Archaeal Type Strains, Phase III: the genomes of soil and plant-associated and newly described type strains.</title>
        <authorList>
            <person name="Whitman W.B."/>
            <person name="Woyke T."/>
            <person name="Klenk H.P."/>
            <person name="Zhou Y."/>
            <person name="Lilburn T.G."/>
            <person name="Beck B.J."/>
            <person name="De Vos P."/>
            <person name="Vandamme P."/>
            <person name="Eisen J.A."/>
            <person name="Garrity G."/>
            <person name="Hugenholtz P."/>
            <person name="Kyrpides N.C."/>
        </authorList>
    </citation>
    <scope>NUCLEOTIDE SEQUENCE [LARGE SCALE GENOMIC DNA]</scope>
    <source>
        <strain evidence="2 3">DSM 64</strain>
    </source>
</reference>
<dbReference type="GeneID" id="51110517"/>